<feature type="signal peptide" evidence="1">
    <location>
        <begin position="1"/>
        <end position="24"/>
    </location>
</feature>
<dbReference type="AlphaFoldDB" id="A0A9D2KU58"/>
<organism evidence="2 3">
    <name type="scientific">Candidatus Bacteroides intestinavium</name>
    <dbReference type="NCBI Taxonomy" id="2838469"/>
    <lineage>
        <taxon>Bacteria</taxon>
        <taxon>Pseudomonadati</taxon>
        <taxon>Bacteroidota</taxon>
        <taxon>Bacteroidia</taxon>
        <taxon>Bacteroidales</taxon>
        <taxon>Bacteroidaceae</taxon>
        <taxon>Bacteroides</taxon>
    </lineage>
</organism>
<dbReference type="InterPro" id="IPR025905">
    <property type="entry name" value="NVEALA"/>
</dbReference>
<accession>A0A9D2KU58</accession>
<evidence type="ECO:0000313" key="2">
    <source>
        <dbReference type="EMBL" id="HJA83839.1"/>
    </source>
</evidence>
<feature type="chain" id="PRO_5039666145" evidence="1">
    <location>
        <begin position="25"/>
        <end position="105"/>
    </location>
</feature>
<sequence>MKKKISIIAVFVTIATSVTVYITAQNQQYSIADITLANIEALADNESGGGSYSCTATTNCYDASGTNVTGSVSCTGQICSRGVIDGGFWGEDTYYVECDGHRTVC</sequence>
<dbReference type="Pfam" id="PF14055">
    <property type="entry name" value="NVEALA"/>
    <property type="match status" value="1"/>
</dbReference>
<keyword evidence="1" id="KW-0732">Signal</keyword>
<evidence type="ECO:0000313" key="3">
    <source>
        <dbReference type="Proteomes" id="UP000823860"/>
    </source>
</evidence>
<dbReference type="EMBL" id="DWZE01000085">
    <property type="protein sequence ID" value="HJA83839.1"/>
    <property type="molecule type" value="Genomic_DNA"/>
</dbReference>
<evidence type="ECO:0000256" key="1">
    <source>
        <dbReference type="SAM" id="SignalP"/>
    </source>
</evidence>
<name>A0A9D2KU58_9BACE</name>
<protein>
    <submittedName>
        <fullName evidence="2">NVEALA domain-containing protein</fullName>
    </submittedName>
</protein>
<reference evidence="2" key="1">
    <citation type="journal article" date="2021" name="PeerJ">
        <title>Extensive microbial diversity within the chicken gut microbiome revealed by metagenomics and culture.</title>
        <authorList>
            <person name="Gilroy R."/>
            <person name="Ravi A."/>
            <person name="Getino M."/>
            <person name="Pursley I."/>
            <person name="Horton D.L."/>
            <person name="Alikhan N.F."/>
            <person name="Baker D."/>
            <person name="Gharbi K."/>
            <person name="Hall N."/>
            <person name="Watson M."/>
            <person name="Adriaenssens E.M."/>
            <person name="Foster-Nyarko E."/>
            <person name="Jarju S."/>
            <person name="Secka A."/>
            <person name="Antonio M."/>
            <person name="Oren A."/>
            <person name="Chaudhuri R.R."/>
            <person name="La Ragione R."/>
            <person name="Hildebrand F."/>
            <person name="Pallen M.J."/>
        </authorList>
    </citation>
    <scope>NUCLEOTIDE SEQUENCE</scope>
    <source>
        <strain evidence="2">ChiHecec1B25-7008</strain>
    </source>
</reference>
<gene>
    <name evidence="2" type="ORF">H9785_07730</name>
</gene>
<proteinExistence type="predicted"/>
<reference evidence="2" key="2">
    <citation type="submission" date="2021-04" db="EMBL/GenBank/DDBJ databases">
        <authorList>
            <person name="Gilroy R."/>
        </authorList>
    </citation>
    <scope>NUCLEOTIDE SEQUENCE</scope>
    <source>
        <strain evidence="2">ChiHecec1B25-7008</strain>
    </source>
</reference>
<comment type="caution">
    <text evidence="2">The sequence shown here is derived from an EMBL/GenBank/DDBJ whole genome shotgun (WGS) entry which is preliminary data.</text>
</comment>
<dbReference type="Proteomes" id="UP000823860">
    <property type="component" value="Unassembled WGS sequence"/>
</dbReference>